<name>A0A5J4TAU5_9EUKA</name>
<proteinExistence type="predicted"/>
<gene>
    <name evidence="2" type="ORF">EZS28_049652</name>
    <name evidence="1" type="ORF">EZS28_049654</name>
</gene>
<evidence type="ECO:0000313" key="1">
    <source>
        <dbReference type="EMBL" id="KAA6354819.1"/>
    </source>
</evidence>
<comment type="caution">
    <text evidence="2">The sequence shown here is derived from an EMBL/GenBank/DDBJ whole genome shotgun (WGS) entry which is preliminary data.</text>
</comment>
<dbReference type="EMBL" id="SNRW01035655">
    <property type="protein sequence ID" value="KAA6354821.1"/>
    <property type="molecule type" value="Genomic_DNA"/>
</dbReference>
<dbReference type="AlphaFoldDB" id="A0A5J4TAU5"/>
<dbReference type="EMBL" id="SNRW01035660">
    <property type="protein sequence ID" value="KAA6354819.1"/>
    <property type="molecule type" value="Genomic_DNA"/>
</dbReference>
<organism evidence="2 3">
    <name type="scientific">Streblomastix strix</name>
    <dbReference type="NCBI Taxonomy" id="222440"/>
    <lineage>
        <taxon>Eukaryota</taxon>
        <taxon>Metamonada</taxon>
        <taxon>Preaxostyla</taxon>
        <taxon>Oxymonadida</taxon>
        <taxon>Streblomastigidae</taxon>
        <taxon>Streblomastix</taxon>
    </lineage>
</organism>
<feature type="non-terminal residue" evidence="2">
    <location>
        <position position="122"/>
    </location>
</feature>
<accession>A0A5J4TAU5</accession>
<sequence>MHNTLLINCLNEGFPIDGEQGIFVDYPVRRLDLREFELSYKQKIETDIKAAKQEGRTEQYRLNIDYDVDNIDDAPIYDLFAQTLYSIASHTHQYSAIVRNPVDGEWRFCLDTFCSAPIFQYD</sequence>
<dbReference type="Proteomes" id="UP000324800">
    <property type="component" value="Unassembled WGS sequence"/>
</dbReference>
<evidence type="ECO:0000313" key="3">
    <source>
        <dbReference type="Proteomes" id="UP000324800"/>
    </source>
</evidence>
<evidence type="ECO:0000313" key="2">
    <source>
        <dbReference type="EMBL" id="KAA6354821.1"/>
    </source>
</evidence>
<protein>
    <submittedName>
        <fullName evidence="2">Uncharacterized protein</fullName>
    </submittedName>
</protein>
<reference evidence="2 3" key="1">
    <citation type="submission" date="2019-03" db="EMBL/GenBank/DDBJ databases">
        <title>Single cell metagenomics reveals metabolic interactions within the superorganism composed of flagellate Streblomastix strix and complex community of Bacteroidetes bacteria on its surface.</title>
        <authorList>
            <person name="Treitli S.C."/>
            <person name="Kolisko M."/>
            <person name="Husnik F."/>
            <person name="Keeling P."/>
            <person name="Hampl V."/>
        </authorList>
    </citation>
    <scope>NUCLEOTIDE SEQUENCE [LARGE SCALE GENOMIC DNA]</scope>
    <source>
        <strain evidence="2">ST1C</strain>
    </source>
</reference>